<dbReference type="Proteomes" id="UP000824881">
    <property type="component" value="Unassembled WGS sequence"/>
</dbReference>
<proteinExistence type="predicted"/>
<evidence type="ECO:0000313" key="1">
    <source>
        <dbReference type="EMBL" id="KAG9222189.1"/>
    </source>
</evidence>
<gene>
    <name evidence="1" type="ORF">CCMSSC00406_0010288</name>
</gene>
<evidence type="ECO:0000313" key="2">
    <source>
        <dbReference type="Proteomes" id="UP000824881"/>
    </source>
</evidence>
<sequence>MGAGVSPFVSPLPRLTSPSSPSNLRKPESCLAAPLNDMHVGHAVQPSACLLTPTQTRSRSRVQSCITAVVAFSSPFTPYSAPSYERRLPHSSYLSFDHIIGSTENLAYCLGSTGYGPCLNASGTYEDNLVHPLQTGCSVKLNIL</sequence>
<organism evidence="1 2">
    <name type="scientific">Pleurotus cornucopiae</name>
    <name type="common">Cornucopia mushroom</name>
    <dbReference type="NCBI Taxonomy" id="5321"/>
    <lineage>
        <taxon>Eukaryota</taxon>
        <taxon>Fungi</taxon>
        <taxon>Dikarya</taxon>
        <taxon>Basidiomycota</taxon>
        <taxon>Agaricomycotina</taxon>
        <taxon>Agaricomycetes</taxon>
        <taxon>Agaricomycetidae</taxon>
        <taxon>Agaricales</taxon>
        <taxon>Pleurotineae</taxon>
        <taxon>Pleurotaceae</taxon>
        <taxon>Pleurotus</taxon>
    </lineage>
</organism>
<reference evidence="1 2" key="1">
    <citation type="journal article" date="2021" name="Appl. Environ. Microbiol.">
        <title>Genetic linkage and physical mapping for an oyster mushroom Pleurotus cornucopiae and QTL analysis for the trait cap color.</title>
        <authorList>
            <person name="Zhang Y."/>
            <person name="Gao W."/>
            <person name="Sonnenberg A."/>
            <person name="Chen Q."/>
            <person name="Zhang J."/>
            <person name="Huang C."/>
        </authorList>
    </citation>
    <scope>NUCLEOTIDE SEQUENCE [LARGE SCALE GENOMIC DNA]</scope>
    <source>
        <strain evidence="1">CCMSSC00406</strain>
    </source>
</reference>
<keyword evidence="2" id="KW-1185">Reference proteome</keyword>
<protein>
    <submittedName>
        <fullName evidence="1">Uncharacterized protein</fullName>
    </submittedName>
</protein>
<accession>A0ACB7IXA5</accession>
<comment type="caution">
    <text evidence="1">The sequence shown here is derived from an EMBL/GenBank/DDBJ whole genome shotgun (WGS) entry which is preliminary data.</text>
</comment>
<name>A0ACB7IXA5_PLECO</name>
<dbReference type="EMBL" id="WQMT02000005">
    <property type="protein sequence ID" value="KAG9222189.1"/>
    <property type="molecule type" value="Genomic_DNA"/>
</dbReference>